<dbReference type="PANTHER" id="PTHR30399">
    <property type="entry name" value="UNCHARACTERIZED PROTEIN YGJP"/>
    <property type="match status" value="1"/>
</dbReference>
<evidence type="ECO:0000313" key="2">
    <source>
        <dbReference type="EMBL" id="MCO5975993.1"/>
    </source>
</evidence>
<dbReference type="CDD" id="cd07344">
    <property type="entry name" value="M48_yhfN_like"/>
    <property type="match status" value="1"/>
</dbReference>
<dbReference type="PANTHER" id="PTHR30399:SF1">
    <property type="entry name" value="UTP PYROPHOSPHATASE"/>
    <property type="match status" value="1"/>
</dbReference>
<dbReference type="EMBL" id="JAMXMC010000002">
    <property type="protein sequence ID" value="MCO5975993.1"/>
    <property type="molecule type" value="Genomic_DNA"/>
</dbReference>
<protein>
    <submittedName>
        <fullName evidence="2">M48 family metallopeptidase</fullName>
    </submittedName>
</protein>
<dbReference type="Gene3D" id="3.30.2010.10">
    <property type="entry name" value="Metalloproteases ('zincins'), catalytic domain"/>
    <property type="match status" value="1"/>
</dbReference>
<evidence type="ECO:0000313" key="3">
    <source>
        <dbReference type="Proteomes" id="UP001204851"/>
    </source>
</evidence>
<dbReference type="InterPro" id="IPR002725">
    <property type="entry name" value="YgjP-like_metallopeptidase"/>
</dbReference>
<dbReference type="Pfam" id="PF01863">
    <property type="entry name" value="YgjP-like"/>
    <property type="match status" value="1"/>
</dbReference>
<feature type="domain" description="YgjP-like metallopeptidase" evidence="1">
    <location>
        <begin position="105"/>
        <end position="161"/>
    </location>
</feature>
<dbReference type="RefSeq" id="WP_252768468.1">
    <property type="nucleotide sequence ID" value="NZ_JAMXMC010000002.1"/>
</dbReference>
<accession>A0ABT1BID9</accession>
<gene>
    <name evidence="2" type="ORF">M0L44_04530</name>
</gene>
<name>A0ABT1BID9_9BURK</name>
<keyword evidence="3" id="KW-1185">Reference proteome</keyword>
<proteinExistence type="predicted"/>
<sequence length="187" mass="21007">MSVSPSTHSPAAQLMARFLGGYPPELLGQVLPLLEAGRLGEALAQRHPERHTVRTDAALYDYAMDLKQRHMRQSGPVSLVVYDAKLKVLTQALGTHTTIARVQGGKLKAKREIRVASLFRDAPASFLRMIVVHELAHLKEREHDKAFYALCSHMVSDYHQLEFDTRLWLLAQEWARRQPPGPTPSPA</sequence>
<comment type="caution">
    <text evidence="2">The sequence shown here is derived from an EMBL/GenBank/DDBJ whole genome shotgun (WGS) entry which is preliminary data.</text>
</comment>
<evidence type="ECO:0000259" key="1">
    <source>
        <dbReference type="Pfam" id="PF01863"/>
    </source>
</evidence>
<organism evidence="2 3">
    <name type="scientific">Ideonella oryzae</name>
    <dbReference type="NCBI Taxonomy" id="2937441"/>
    <lineage>
        <taxon>Bacteria</taxon>
        <taxon>Pseudomonadati</taxon>
        <taxon>Pseudomonadota</taxon>
        <taxon>Betaproteobacteria</taxon>
        <taxon>Burkholderiales</taxon>
        <taxon>Sphaerotilaceae</taxon>
        <taxon>Ideonella</taxon>
    </lineage>
</organism>
<reference evidence="2 3" key="1">
    <citation type="submission" date="2022-06" db="EMBL/GenBank/DDBJ databases">
        <title>Ideonella sp. NS12-5 Genome sequencing and assembly.</title>
        <authorList>
            <person name="Jung Y."/>
        </authorList>
    </citation>
    <scope>NUCLEOTIDE SEQUENCE [LARGE SCALE GENOMIC DNA]</scope>
    <source>
        <strain evidence="2 3">NS12-5</strain>
    </source>
</reference>
<dbReference type="InterPro" id="IPR053136">
    <property type="entry name" value="UTP_pyrophosphatase-like"/>
</dbReference>
<dbReference type="Proteomes" id="UP001204851">
    <property type="component" value="Unassembled WGS sequence"/>
</dbReference>